<accession>A0A3S4BF76</accession>
<feature type="region of interest" description="Disordered" evidence="1">
    <location>
        <begin position="1"/>
        <end position="28"/>
    </location>
</feature>
<dbReference type="AlphaFoldDB" id="A0A3S4BF76"/>
<protein>
    <submittedName>
        <fullName evidence="2">Uncharacterized protein</fullName>
    </submittedName>
</protein>
<keyword evidence="3" id="KW-1185">Reference proteome</keyword>
<evidence type="ECO:0000313" key="3">
    <source>
        <dbReference type="Proteomes" id="UP000289200"/>
    </source>
</evidence>
<name>A0A3S4BF76_9BRAD</name>
<evidence type="ECO:0000256" key="1">
    <source>
        <dbReference type="SAM" id="MobiDB-lite"/>
    </source>
</evidence>
<reference evidence="3" key="1">
    <citation type="submission" date="2018-10" db="EMBL/GenBank/DDBJ databases">
        <authorList>
            <person name="Peiro R."/>
            <person name="Begona"/>
            <person name="Cbmso G."/>
            <person name="Lopez M."/>
            <person name="Gonzalez S."/>
            <person name="Sacristan E."/>
            <person name="Castillo E."/>
        </authorList>
    </citation>
    <scope>NUCLEOTIDE SEQUENCE [LARGE SCALE GENOMIC DNA]</scope>
</reference>
<dbReference type="EMBL" id="UWOC01000129">
    <property type="protein sequence ID" value="VCU08445.1"/>
    <property type="molecule type" value="Genomic_DNA"/>
</dbReference>
<evidence type="ECO:0000313" key="2">
    <source>
        <dbReference type="EMBL" id="VCU08445.1"/>
    </source>
</evidence>
<feature type="compositionally biased region" description="Basic and acidic residues" evidence="1">
    <location>
        <begin position="13"/>
        <end position="23"/>
    </location>
</feature>
<organism evidence="2 3">
    <name type="scientific">Rhodoplanes serenus</name>
    <dbReference type="NCBI Taxonomy" id="200615"/>
    <lineage>
        <taxon>Bacteria</taxon>
        <taxon>Pseudomonadati</taxon>
        <taxon>Pseudomonadota</taxon>
        <taxon>Alphaproteobacteria</taxon>
        <taxon>Hyphomicrobiales</taxon>
        <taxon>Nitrobacteraceae</taxon>
        <taxon>Rhodoplanes</taxon>
    </lineage>
</organism>
<comment type="caution">
    <text evidence="2">The sequence shown here is derived from an EMBL/GenBank/DDBJ whole genome shotgun (WGS) entry which is preliminary data.</text>
</comment>
<gene>
    <name evidence="2" type="ORF">RHODGE_RHODGE_01616</name>
</gene>
<sequence>MNGPSREPVIAPLRRERISRKPQEVSAAAVHPLGPADEGLTLDQLAARYPAPQIES</sequence>
<proteinExistence type="predicted"/>
<dbReference type="Proteomes" id="UP000289200">
    <property type="component" value="Unassembled WGS sequence"/>
</dbReference>